<evidence type="ECO:0000313" key="5">
    <source>
        <dbReference type="EMBL" id="QDQ74250.1"/>
    </source>
</evidence>
<dbReference type="OrthoDB" id="9785707at2"/>
<dbReference type="InterPro" id="IPR036388">
    <property type="entry name" value="WH-like_DNA-bd_sf"/>
</dbReference>
<evidence type="ECO:0000259" key="4">
    <source>
        <dbReference type="Pfam" id="PF17782"/>
    </source>
</evidence>
<gene>
    <name evidence="5" type="primary">dprA</name>
    <name evidence="5" type="ORF">FNZ56_10320</name>
</gene>
<dbReference type="Gene3D" id="1.10.10.10">
    <property type="entry name" value="Winged helix-like DNA-binding domain superfamily/Winged helix DNA-binding domain"/>
    <property type="match status" value="1"/>
</dbReference>
<dbReference type="NCBIfam" id="TIGR00732">
    <property type="entry name" value="dprA"/>
    <property type="match status" value="1"/>
</dbReference>
<dbReference type="AlphaFoldDB" id="A0A516V6V7"/>
<protein>
    <submittedName>
        <fullName evidence="5">DNA-protecting protein DprA</fullName>
    </submittedName>
</protein>
<feature type="domain" description="DprA winged helix" evidence="4">
    <location>
        <begin position="310"/>
        <end position="366"/>
    </location>
</feature>
<dbReference type="GO" id="GO:0009294">
    <property type="term" value="P:DNA-mediated transformation"/>
    <property type="evidence" value="ECO:0007669"/>
    <property type="project" value="InterPro"/>
</dbReference>
<accession>A0A516V6V7</accession>
<dbReference type="Gene3D" id="3.40.50.450">
    <property type="match status" value="1"/>
</dbReference>
<dbReference type="Pfam" id="PF17782">
    <property type="entry name" value="WHD_DprA"/>
    <property type="match status" value="1"/>
</dbReference>
<evidence type="ECO:0000259" key="3">
    <source>
        <dbReference type="Pfam" id="PF02481"/>
    </source>
</evidence>
<dbReference type="RefSeq" id="WP_143879759.1">
    <property type="nucleotide sequence ID" value="NZ_BAABLZ010000001.1"/>
</dbReference>
<keyword evidence="6" id="KW-1185">Reference proteome</keyword>
<proteinExistence type="inferred from homology"/>
<dbReference type="InterPro" id="IPR041614">
    <property type="entry name" value="DprA_WH"/>
</dbReference>
<dbReference type="SUPFAM" id="SSF102405">
    <property type="entry name" value="MCP/YpsA-like"/>
    <property type="match status" value="1"/>
</dbReference>
<dbReference type="InterPro" id="IPR057666">
    <property type="entry name" value="DrpA_SLOG"/>
</dbReference>
<evidence type="ECO:0000256" key="2">
    <source>
        <dbReference type="SAM" id="MobiDB-lite"/>
    </source>
</evidence>
<dbReference type="Proteomes" id="UP000315891">
    <property type="component" value="Chromosome"/>
</dbReference>
<dbReference type="PANTHER" id="PTHR43022">
    <property type="entry name" value="PROTEIN SMF"/>
    <property type="match status" value="1"/>
</dbReference>
<name>A0A516V6V7_9GAMM</name>
<evidence type="ECO:0000256" key="1">
    <source>
        <dbReference type="ARBA" id="ARBA00006525"/>
    </source>
</evidence>
<dbReference type="PANTHER" id="PTHR43022:SF1">
    <property type="entry name" value="PROTEIN SMF"/>
    <property type="match status" value="1"/>
</dbReference>
<dbReference type="Pfam" id="PF02481">
    <property type="entry name" value="DNA_processg_A"/>
    <property type="match status" value="1"/>
</dbReference>
<dbReference type="EMBL" id="CP041742">
    <property type="protein sequence ID" value="QDQ74250.1"/>
    <property type="molecule type" value="Genomic_DNA"/>
</dbReference>
<sequence>MDSEHAALLALVRAGGAIGPRKRLLERCGSAEAALSAPSATWRECGFETRLPAPARAADAGDAAWLECEGNHLVGWLHPDYPPLLREIPSPPLALFVSGEPARLWHPAIAIVGSRGPSAGGLRHARDFASTLASAGVSVASGLATGIDTAAHEAALTAGGLTLAVLGAGHGQPYPPSQAPLQARIAGTGVVVSEYPPDTPPRRSQFPARNRILAGLALGTLVVEAGLKSGALITAKQAAASGREVFALPGSIDNPLSRGCHQLIRDGAQLVESPDEILIALPPLATGLGMALERRLAHSEGLERTVKPLVPEPDSPDGDPHGLWQALGHDPTDMDELVSRTGLTAASLSSMLLVMELQGRVSVEHGRYSRKR</sequence>
<evidence type="ECO:0000313" key="6">
    <source>
        <dbReference type="Proteomes" id="UP000315891"/>
    </source>
</evidence>
<reference evidence="5 6" key="1">
    <citation type="submission" date="2019-07" db="EMBL/GenBank/DDBJ databases">
        <title>Lysobacter weifangensis sp. nov., isolated from bensulfuron-methyl contaminated farmland soil.</title>
        <authorList>
            <person name="Zhao H."/>
        </authorList>
    </citation>
    <scope>NUCLEOTIDE SEQUENCE [LARGE SCALE GENOMIC DNA]</scope>
    <source>
        <strain evidence="5 6">CC-Bw-6</strain>
    </source>
</reference>
<organism evidence="5 6">
    <name type="scientific">Pseudoluteimonas lycopersici</name>
    <dbReference type="NCBI Taxonomy" id="1324796"/>
    <lineage>
        <taxon>Bacteria</taxon>
        <taxon>Pseudomonadati</taxon>
        <taxon>Pseudomonadota</taxon>
        <taxon>Gammaproteobacteria</taxon>
        <taxon>Lysobacterales</taxon>
        <taxon>Lysobacteraceae</taxon>
        <taxon>Pseudoluteimonas</taxon>
    </lineage>
</organism>
<dbReference type="InterPro" id="IPR003488">
    <property type="entry name" value="DprA"/>
</dbReference>
<feature type="region of interest" description="Disordered" evidence="2">
    <location>
        <begin position="307"/>
        <end position="330"/>
    </location>
</feature>
<comment type="similarity">
    <text evidence="1">Belongs to the DprA/Smf family.</text>
</comment>
<feature type="domain" description="Smf/DprA SLOG" evidence="3">
    <location>
        <begin position="74"/>
        <end position="280"/>
    </location>
</feature>